<dbReference type="STRING" id="1346286.SAMN05444362_103143"/>
<dbReference type="EMBL" id="FQUC01000003">
    <property type="protein sequence ID" value="SHF03897.1"/>
    <property type="molecule type" value="Genomic_DNA"/>
</dbReference>
<accession>A0A1M4YDQ4</accession>
<reference evidence="2" key="1">
    <citation type="submission" date="2016-11" db="EMBL/GenBank/DDBJ databases">
        <authorList>
            <person name="Varghese N."/>
            <person name="Submissions S."/>
        </authorList>
    </citation>
    <scope>NUCLEOTIDE SEQUENCE [LARGE SCALE GENOMIC DNA]</scope>
    <source>
        <strain evidence="2">DSM 27370</strain>
    </source>
</reference>
<name>A0A1M4YDQ4_9BACT</name>
<proteinExistence type="predicted"/>
<evidence type="ECO:0000313" key="2">
    <source>
        <dbReference type="Proteomes" id="UP000184480"/>
    </source>
</evidence>
<dbReference type="Proteomes" id="UP000184480">
    <property type="component" value="Unassembled WGS sequence"/>
</dbReference>
<gene>
    <name evidence="1" type="ORF">SAMN05444362_103143</name>
</gene>
<dbReference type="AlphaFoldDB" id="A0A1M4YDQ4"/>
<keyword evidence="2" id="KW-1185">Reference proteome</keyword>
<sequence>MKMKITIVILLIICQYANSKEMNTKKDIMNFYTNEQVGSLSQKAVNLLNQSSCKSSADNMSIVYIFKYDYNDSLKKKDFLDNSFFRKLMPSKHKILVNDKEYIDANFLLEKKDGTIIGSGNAYNFYPERSSIKGNRLTMNQFILNEMKKLKISHLFMINKLANWPVFGVTDDNQVFVFDYSNKKPKAFPLDEFIKNRSNSVFEKWDVDNK</sequence>
<organism evidence="1 2">
    <name type="scientific">Dysgonomonas macrotermitis</name>
    <dbReference type="NCBI Taxonomy" id="1346286"/>
    <lineage>
        <taxon>Bacteria</taxon>
        <taxon>Pseudomonadati</taxon>
        <taxon>Bacteroidota</taxon>
        <taxon>Bacteroidia</taxon>
        <taxon>Bacteroidales</taxon>
        <taxon>Dysgonomonadaceae</taxon>
        <taxon>Dysgonomonas</taxon>
    </lineage>
</organism>
<evidence type="ECO:0000313" key="1">
    <source>
        <dbReference type="EMBL" id="SHF03897.1"/>
    </source>
</evidence>
<protein>
    <submittedName>
        <fullName evidence="1">Uncharacterized protein</fullName>
    </submittedName>
</protein>